<dbReference type="InterPro" id="IPR036565">
    <property type="entry name" value="Mur-like_cat_sf"/>
</dbReference>
<dbReference type="PANTHER" id="PTHR43692:SF1">
    <property type="entry name" value="UDP-N-ACETYLMURAMOYLALANINE--D-GLUTAMATE LIGASE"/>
    <property type="match status" value="1"/>
</dbReference>
<dbReference type="HAMAP" id="MF_00639">
    <property type="entry name" value="MurD"/>
    <property type="match status" value="1"/>
</dbReference>
<keyword evidence="7 8" id="KW-0132">Cell division</keyword>
<dbReference type="EMBL" id="JAQQFR010000007">
    <property type="protein sequence ID" value="MFL9879270.1"/>
    <property type="molecule type" value="Genomic_DNA"/>
</dbReference>
<feature type="compositionally biased region" description="Low complexity" evidence="9">
    <location>
        <begin position="300"/>
        <end position="320"/>
    </location>
</feature>
<evidence type="ECO:0000259" key="11">
    <source>
        <dbReference type="Pfam" id="PF08245"/>
    </source>
</evidence>
<keyword evidence="3 7" id="KW-0963">Cytoplasm</keyword>
<keyword evidence="7 8" id="KW-0573">Peptidoglycan synthesis</keyword>
<evidence type="ECO:0000256" key="2">
    <source>
        <dbReference type="ARBA" id="ARBA00004752"/>
    </source>
</evidence>
<dbReference type="Pfam" id="PF02875">
    <property type="entry name" value="Mur_ligase_C"/>
    <property type="match status" value="1"/>
</dbReference>
<keyword evidence="5 7" id="KW-0547">Nucleotide-binding</keyword>
<proteinExistence type="inferred from homology"/>
<dbReference type="InterPro" id="IPR004101">
    <property type="entry name" value="Mur_ligase_C"/>
</dbReference>
<dbReference type="SUPFAM" id="SSF51984">
    <property type="entry name" value="MurCD N-terminal domain"/>
    <property type="match status" value="1"/>
</dbReference>
<evidence type="ECO:0000256" key="1">
    <source>
        <dbReference type="ARBA" id="ARBA00004496"/>
    </source>
</evidence>
<evidence type="ECO:0000256" key="3">
    <source>
        <dbReference type="ARBA" id="ARBA00022490"/>
    </source>
</evidence>
<evidence type="ECO:0000256" key="9">
    <source>
        <dbReference type="SAM" id="MobiDB-lite"/>
    </source>
</evidence>
<comment type="subcellular location">
    <subcellularLocation>
        <location evidence="1 7 8">Cytoplasm</location>
    </subcellularLocation>
</comment>
<organism evidence="12 13">
    <name type="scientific">Herbaspirillum rhizosphaerae</name>
    <dbReference type="NCBI Taxonomy" id="346179"/>
    <lineage>
        <taxon>Bacteria</taxon>
        <taxon>Pseudomonadati</taxon>
        <taxon>Pseudomonadota</taxon>
        <taxon>Betaproteobacteria</taxon>
        <taxon>Burkholderiales</taxon>
        <taxon>Oxalobacteraceae</taxon>
        <taxon>Herbaspirillum</taxon>
    </lineage>
</organism>
<feature type="domain" description="Mur ligase central" evidence="11">
    <location>
        <begin position="353"/>
        <end position="535"/>
    </location>
</feature>
<feature type="domain" description="Mur ligase C-terminal" evidence="10">
    <location>
        <begin position="558"/>
        <end position="676"/>
    </location>
</feature>
<protein>
    <recommendedName>
        <fullName evidence="7 8">UDP-N-acetylmuramoylalanine--D-glutamate ligase</fullName>
        <ecNumber evidence="7 8">6.3.2.9</ecNumber>
    </recommendedName>
    <alternativeName>
        <fullName evidence="7">D-glutamic acid-adding enzyme</fullName>
    </alternativeName>
    <alternativeName>
        <fullName evidence="7">UDP-N-acetylmuramoyl-L-alanyl-D-glutamate synthetase</fullName>
    </alternativeName>
</protein>
<reference evidence="12 13" key="1">
    <citation type="journal article" date="2024" name="Chem. Sci.">
        <title>Discovery of megapolipeptins by genome mining of a Burkholderiales bacteria collection.</title>
        <authorList>
            <person name="Paulo B.S."/>
            <person name="Recchia M.J.J."/>
            <person name="Lee S."/>
            <person name="Fergusson C.H."/>
            <person name="Romanowski S.B."/>
            <person name="Hernandez A."/>
            <person name="Krull N."/>
            <person name="Liu D.Y."/>
            <person name="Cavanagh H."/>
            <person name="Bos A."/>
            <person name="Gray C.A."/>
            <person name="Murphy B.T."/>
            <person name="Linington R.G."/>
            <person name="Eustaquio A.S."/>
        </authorList>
    </citation>
    <scope>NUCLEOTIDE SEQUENCE [LARGE SCALE GENOMIC DNA]</scope>
    <source>
        <strain evidence="12 13">RL21-008-BIB-B</strain>
    </source>
</reference>
<keyword evidence="7 8" id="KW-0133">Cell shape</keyword>
<dbReference type="SUPFAM" id="SSF53623">
    <property type="entry name" value="MurD-like peptide ligases, catalytic domain"/>
    <property type="match status" value="1"/>
</dbReference>
<feature type="region of interest" description="Disordered" evidence="9">
    <location>
        <begin position="227"/>
        <end position="276"/>
    </location>
</feature>
<dbReference type="Gene3D" id="3.40.50.720">
    <property type="entry name" value="NAD(P)-binding Rossmann-like Domain"/>
    <property type="match status" value="1"/>
</dbReference>
<evidence type="ECO:0000313" key="12">
    <source>
        <dbReference type="EMBL" id="MFL9879270.1"/>
    </source>
</evidence>
<keyword evidence="4 7" id="KW-0436">Ligase</keyword>
<feature type="compositionally biased region" description="Low complexity" evidence="9">
    <location>
        <begin position="227"/>
        <end position="265"/>
    </location>
</feature>
<feature type="region of interest" description="Disordered" evidence="9">
    <location>
        <begin position="300"/>
        <end position="329"/>
    </location>
</feature>
<evidence type="ECO:0000256" key="6">
    <source>
        <dbReference type="ARBA" id="ARBA00022840"/>
    </source>
</evidence>
<comment type="function">
    <text evidence="7 8">Cell wall formation. Catalyzes the addition of glutamate to the nucleotide precursor UDP-N-acetylmuramoyl-L-alanine (UMA).</text>
</comment>
<keyword evidence="7 8" id="KW-0961">Cell wall biogenesis/degradation</keyword>
<dbReference type="GO" id="GO:0008764">
    <property type="term" value="F:UDP-N-acetylmuramoylalanine-D-glutamate ligase activity"/>
    <property type="evidence" value="ECO:0007669"/>
    <property type="project" value="UniProtKB-EC"/>
</dbReference>
<dbReference type="Gene3D" id="3.90.190.20">
    <property type="entry name" value="Mur ligase, C-terminal domain"/>
    <property type="match status" value="1"/>
</dbReference>
<sequence>MNYVDKHALVLGLGESGLAMAQWLVYCGARVRVADTREEQAVAERLAVLRTTSAESEFVGGKVFAAELLDGIDFVAVSPGLAPERDLAVLSAAAAEKNIPLWGEMELFAQALAALREERAYAPKVLAITGTNGKTTVTSLTGMLCRRAGLTTKVAGNISPAALNVLREALIEDAAHAIVVAAQRAEEAAAAQAEAEAAAVIAEEQAKAQAEAQAEIDAAAAKETAAAQAAAEEASRQLELTEQAEAAESAEAETASSEQLSAEASNTSNDTEHEPSVQAAHIGLNDNLTVAVAAQNEDAGVEAAAESVDASASQEPAAETTTEETSADDAALHDAEIVDAEDVAVSAQVSLLDEDDSTPLQLELPPPEPEMVYEGILPQAWVLELSSFQLHTTYSLQADAATVLNITQDHLDWHGSMDAYAADKARIFGEKTVRVLNRDDAAVMAMAAPGATVSTFGLDEPKKAGSFGLVDENGMLWLAAAVAVEDEEKPEGRRRKKDPKEVVEQPFLLKRLMPVDALKIRGLHNASNGLAALALCRAADLPLANLLHGLRDYTGEPHRVELVMTIREVEYYDDSKGTNVGATVAALNGLGHGGKPNRLLLIAGGDGKGQDFSPLAEPLSKYGRAVFLIGRDAGAIRAAVADSGIELIDCTTLEEAVEKAAAMAQGGDAVLLSPACASLDMFRNYAHRAEVFVDAVREVALSRGEVM</sequence>
<dbReference type="NCBIfam" id="TIGR01087">
    <property type="entry name" value="murD"/>
    <property type="match status" value="1"/>
</dbReference>
<dbReference type="Pfam" id="PF08245">
    <property type="entry name" value="Mur_ligase_M"/>
    <property type="match status" value="1"/>
</dbReference>
<evidence type="ECO:0000259" key="10">
    <source>
        <dbReference type="Pfam" id="PF02875"/>
    </source>
</evidence>
<dbReference type="SUPFAM" id="SSF53244">
    <property type="entry name" value="MurD-like peptide ligases, peptide-binding domain"/>
    <property type="match status" value="1"/>
</dbReference>
<name>A0ABW8Z9Q0_9BURK</name>
<dbReference type="EC" id="6.3.2.9" evidence="7 8"/>
<feature type="binding site" evidence="7">
    <location>
        <begin position="130"/>
        <end position="136"/>
    </location>
    <ligand>
        <name>ATP</name>
        <dbReference type="ChEBI" id="CHEBI:30616"/>
    </ligand>
</feature>
<dbReference type="InterPro" id="IPR013221">
    <property type="entry name" value="Mur_ligase_cen"/>
</dbReference>
<evidence type="ECO:0000313" key="13">
    <source>
        <dbReference type="Proteomes" id="UP001629214"/>
    </source>
</evidence>
<evidence type="ECO:0000256" key="8">
    <source>
        <dbReference type="RuleBase" id="RU003664"/>
    </source>
</evidence>
<dbReference type="Pfam" id="PF21799">
    <property type="entry name" value="MurD-like_N"/>
    <property type="match status" value="1"/>
</dbReference>
<gene>
    <name evidence="7 12" type="primary">murD</name>
    <name evidence="12" type="ORF">PQR63_12805</name>
</gene>
<keyword evidence="7 8" id="KW-0131">Cell cycle</keyword>
<dbReference type="RefSeq" id="WP_408168272.1">
    <property type="nucleotide sequence ID" value="NZ_JAQQFR010000007.1"/>
</dbReference>
<keyword evidence="6 7" id="KW-0067">ATP-binding</keyword>
<evidence type="ECO:0000256" key="5">
    <source>
        <dbReference type="ARBA" id="ARBA00022741"/>
    </source>
</evidence>
<comment type="caution">
    <text evidence="12">The sequence shown here is derived from an EMBL/GenBank/DDBJ whole genome shotgun (WGS) entry which is preliminary data.</text>
</comment>
<dbReference type="Gene3D" id="3.40.1190.10">
    <property type="entry name" value="Mur-like, catalytic domain"/>
    <property type="match status" value="2"/>
</dbReference>
<dbReference type="Proteomes" id="UP001629214">
    <property type="component" value="Unassembled WGS sequence"/>
</dbReference>
<dbReference type="InterPro" id="IPR036615">
    <property type="entry name" value="Mur_ligase_C_dom_sf"/>
</dbReference>
<dbReference type="PANTHER" id="PTHR43692">
    <property type="entry name" value="UDP-N-ACETYLMURAMOYLALANINE--D-GLUTAMATE LIGASE"/>
    <property type="match status" value="1"/>
</dbReference>
<accession>A0ABW8Z9Q0</accession>
<keyword evidence="13" id="KW-1185">Reference proteome</keyword>
<evidence type="ECO:0000256" key="4">
    <source>
        <dbReference type="ARBA" id="ARBA00022598"/>
    </source>
</evidence>
<dbReference type="InterPro" id="IPR005762">
    <property type="entry name" value="MurD"/>
</dbReference>
<comment type="catalytic activity">
    <reaction evidence="7 8">
        <text>UDP-N-acetyl-alpha-D-muramoyl-L-alanine + D-glutamate + ATP = UDP-N-acetyl-alpha-D-muramoyl-L-alanyl-D-glutamate + ADP + phosphate + H(+)</text>
        <dbReference type="Rhea" id="RHEA:16429"/>
        <dbReference type="ChEBI" id="CHEBI:15378"/>
        <dbReference type="ChEBI" id="CHEBI:29986"/>
        <dbReference type="ChEBI" id="CHEBI:30616"/>
        <dbReference type="ChEBI" id="CHEBI:43474"/>
        <dbReference type="ChEBI" id="CHEBI:83898"/>
        <dbReference type="ChEBI" id="CHEBI:83900"/>
        <dbReference type="ChEBI" id="CHEBI:456216"/>
        <dbReference type="EC" id="6.3.2.9"/>
    </reaction>
</comment>
<comment type="pathway">
    <text evidence="2 7 8">Cell wall biogenesis; peptidoglycan biosynthesis.</text>
</comment>
<evidence type="ECO:0000256" key="7">
    <source>
        <dbReference type="HAMAP-Rule" id="MF_00639"/>
    </source>
</evidence>
<comment type="similarity">
    <text evidence="7">Belongs to the MurCDEF family.</text>
</comment>